<keyword evidence="3" id="KW-1185">Reference proteome</keyword>
<feature type="transmembrane region" description="Helical" evidence="1">
    <location>
        <begin position="40"/>
        <end position="61"/>
    </location>
</feature>
<dbReference type="Proteomes" id="UP000077266">
    <property type="component" value="Unassembled WGS sequence"/>
</dbReference>
<feature type="transmembrane region" description="Helical" evidence="1">
    <location>
        <begin position="12"/>
        <end position="33"/>
    </location>
</feature>
<gene>
    <name evidence="2" type="ORF">EXIGLDRAFT_704846</name>
</gene>
<evidence type="ECO:0000313" key="3">
    <source>
        <dbReference type="Proteomes" id="UP000077266"/>
    </source>
</evidence>
<keyword evidence="1" id="KW-1133">Transmembrane helix</keyword>
<organism evidence="2 3">
    <name type="scientific">Exidia glandulosa HHB12029</name>
    <dbReference type="NCBI Taxonomy" id="1314781"/>
    <lineage>
        <taxon>Eukaryota</taxon>
        <taxon>Fungi</taxon>
        <taxon>Dikarya</taxon>
        <taxon>Basidiomycota</taxon>
        <taxon>Agaricomycotina</taxon>
        <taxon>Agaricomycetes</taxon>
        <taxon>Auriculariales</taxon>
        <taxon>Exidiaceae</taxon>
        <taxon>Exidia</taxon>
    </lineage>
</organism>
<dbReference type="AlphaFoldDB" id="A0A165BIX7"/>
<reference evidence="2 3" key="1">
    <citation type="journal article" date="2016" name="Mol. Biol. Evol.">
        <title>Comparative Genomics of Early-Diverging Mushroom-Forming Fungi Provides Insights into the Origins of Lignocellulose Decay Capabilities.</title>
        <authorList>
            <person name="Nagy L.G."/>
            <person name="Riley R."/>
            <person name="Tritt A."/>
            <person name="Adam C."/>
            <person name="Daum C."/>
            <person name="Floudas D."/>
            <person name="Sun H."/>
            <person name="Yadav J.S."/>
            <person name="Pangilinan J."/>
            <person name="Larsson K.H."/>
            <person name="Matsuura K."/>
            <person name="Barry K."/>
            <person name="Labutti K."/>
            <person name="Kuo R."/>
            <person name="Ohm R.A."/>
            <person name="Bhattacharya S.S."/>
            <person name="Shirouzu T."/>
            <person name="Yoshinaga Y."/>
            <person name="Martin F.M."/>
            <person name="Grigoriev I.V."/>
            <person name="Hibbett D.S."/>
        </authorList>
    </citation>
    <scope>NUCLEOTIDE SEQUENCE [LARGE SCALE GENOMIC DNA]</scope>
    <source>
        <strain evidence="2 3">HHB12029</strain>
    </source>
</reference>
<proteinExistence type="predicted"/>
<name>A0A165BIX7_EXIGL</name>
<feature type="transmembrane region" description="Helical" evidence="1">
    <location>
        <begin position="81"/>
        <end position="99"/>
    </location>
</feature>
<evidence type="ECO:0000313" key="2">
    <source>
        <dbReference type="EMBL" id="KZV80733.1"/>
    </source>
</evidence>
<sequence length="156" mass="17158">MALSAILKGRMVVYAFCLLMCIVIGGIGGRLLALNVGSKIILLLTVGLDILTAISIVGLMLNTAFQTLKTKPTRDVSGFKIFMHMFLFAIHLLLAGLILKNRVDIKCGDPPTRLLIATAEGTMDLLIVYPETFCKLHDALFILVWVQYAASTYHIY</sequence>
<accession>A0A165BIX7</accession>
<keyword evidence="1" id="KW-0472">Membrane</keyword>
<keyword evidence="1" id="KW-0812">Transmembrane</keyword>
<dbReference type="InParanoid" id="A0A165BIX7"/>
<protein>
    <submittedName>
        <fullName evidence="2">Uncharacterized protein</fullName>
    </submittedName>
</protein>
<evidence type="ECO:0000256" key="1">
    <source>
        <dbReference type="SAM" id="Phobius"/>
    </source>
</evidence>
<dbReference type="EMBL" id="KV426455">
    <property type="protein sequence ID" value="KZV80733.1"/>
    <property type="molecule type" value="Genomic_DNA"/>
</dbReference>